<feature type="transmembrane region" description="Helical" evidence="1">
    <location>
        <begin position="177"/>
        <end position="195"/>
    </location>
</feature>
<evidence type="ECO:0000313" key="2">
    <source>
        <dbReference type="EMBL" id="MBJ7604249.1"/>
    </source>
</evidence>
<accession>A0A934NEU9</accession>
<organism evidence="2 3">
    <name type="scientific">Candidatus Dormiibacter inghamiae</name>
    <dbReference type="NCBI Taxonomy" id="3127013"/>
    <lineage>
        <taxon>Bacteria</taxon>
        <taxon>Bacillati</taxon>
        <taxon>Candidatus Dormiibacterota</taxon>
        <taxon>Candidatus Dormibacteria</taxon>
        <taxon>Candidatus Dormibacterales</taxon>
        <taxon>Candidatus Dormibacteraceae</taxon>
        <taxon>Candidatus Dormiibacter</taxon>
    </lineage>
</organism>
<reference evidence="2 3" key="1">
    <citation type="submission" date="2020-10" db="EMBL/GenBank/DDBJ databases">
        <title>Ca. Dormibacterota MAGs.</title>
        <authorList>
            <person name="Montgomery K."/>
        </authorList>
    </citation>
    <scope>NUCLEOTIDE SEQUENCE [LARGE SCALE GENOMIC DNA]</scope>
    <source>
        <strain evidence="2">SC8811_S16_3</strain>
    </source>
</reference>
<keyword evidence="1" id="KW-1133">Transmembrane helix</keyword>
<feature type="transmembrane region" description="Helical" evidence="1">
    <location>
        <begin position="108"/>
        <end position="130"/>
    </location>
</feature>
<gene>
    <name evidence="2" type="ORF">JF888_13835</name>
</gene>
<evidence type="ECO:0000256" key="1">
    <source>
        <dbReference type="SAM" id="Phobius"/>
    </source>
</evidence>
<protein>
    <submittedName>
        <fullName evidence="2">Uncharacterized protein</fullName>
    </submittedName>
</protein>
<feature type="transmembrane region" description="Helical" evidence="1">
    <location>
        <begin position="136"/>
        <end position="165"/>
    </location>
</feature>
<keyword evidence="1" id="KW-0472">Membrane</keyword>
<feature type="transmembrane region" description="Helical" evidence="1">
    <location>
        <begin position="201"/>
        <end position="221"/>
    </location>
</feature>
<comment type="caution">
    <text evidence="2">The sequence shown here is derived from an EMBL/GenBank/DDBJ whole genome shotgun (WGS) entry which is preliminary data.</text>
</comment>
<dbReference type="Proteomes" id="UP000620075">
    <property type="component" value="Unassembled WGS sequence"/>
</dbReference>
<proteinExistence type="predicted"/>
<sequence length="233" mass="24308">MPPVTRWSLMLAVLLGAGLLLAWADATVLNSLFPQPVPTARGFQPRAQLPFPPGRHLGADRLEFRGLGSPGSVFSFGWFLATGAVLLLLTLAMLALASRRARLAAERVSPRLVVLLLAAGISATLLILAATELLRATFLLLSLVPIVWAASAVATLFGCAALALAAGRWLRGRLGGGNPWLGVVMAILIGLDAGLVPFAGWLLLLAVGLTGLGLAVVTRLGSAGGWNLEDLNW</sequence>
<dbReference type="EMBL" id="JAEKNQ010000054">
    <property type="protein sequence ID" value="MBJ7604249.1"/>
    <property type="molecule type" value="Genomic_DNA"/>
</dbReference>
<evidence type="ECO:0000313" key="3">
    <source>
        <dbReference type="Proteomes" id="UP000620075"/>
    </source>
</evidence>
<name>A0A934NEU9_9BACT</name>
<dbReference type="RefSeq" id="WP_338181563.1">
    <property type="nucleotide sequence ID" value="NZ_JAEKNQ010000054.1"/>
</dbReference>
<keyword evidence="1" id="KW-0812">Transmembrane</keyword>
<feature type="transmembrane region" description="Helical" evidence="1">
    <location>
        <begin position="76"/>
        <end position="96"/>
    </location>
</feature>
<dbReference type="AlphaFoldDB" id="A0A934NEU9"/>